<proteinExistence type="predicted"/>
<organism evidence="2 3">
    <name type="scientific">Arthrobacter citreus</name>
    <dbReference type="NCBI Taxonomy" id="1670"/>
    <lineage>
        <taxon>Bacteria</taxon>
        <taxon>Bacillati</taxon>
        <taxon>Actinomycetota</taxon>
        <taxon>Actinomycetes</taxon>
        <taxon>Micrococcales</taxon>
        <taxon>Micrococcaceae</taxon>
        <taxon>Arthrobacter</taxon>
    </lineage>
</organism>
<dbReference type="Pfam" id="PF04101">
    <property type="entry name" value="Glyco_tran_28_C"/>
    <property type="match status" value="1"/>
</dbReference>
<dbReference type="InterPro" id="IPR007235">
    <property type="entry name" value="Glyco_trans_28_C"/>
</dbReference>
<sequence>MTNTKIIVSLGTDFHRFDRLVDWIDDWLDSLESPPSCIVQHGASRIPRVAQGIDRMPRQDLLNLYRQADLVVVQGGPGSILDARETGHIPVAVPRRPELGEVVDAHQLAFTRVMHRQGEAVMATSLEQLIEAGTAVLQDPAGSRTAPRQPGGAAATARLEHVFAELGSARRQGMMLRRARHAWLRQ</sequence>
<evidence type="ECO:0000259" key="1">
    <source>
        <dbReference type="Pfam" id="PF04101"/>
    </source>
</evidence>
<accession>A0ABZ2ZRR6</accession>
<dbReference type="EMBL" id="CP151657">
    <property type="protein sequence ID" value="WZP14654.1"/>
    <property type="molecule type" value="Genomic_DNA"/>
</dbReference>
<dbReference type="Gene3D" id="3.40.50.2000">
    <property type="entry name" value="Glycogen Phosphorylase B"/>
    <property type="match status" value="1"/>
</dbReference>
<reference evidence="2 3" key="1">
    <citation type="submission" date="2024-04" db="EMBL/GenBank/DDBJ databases">
        <title>Arthrobacter sp. from Plains bison fecal sample.</title>
        <authorList>
            <person name="Ruzzini A."/>
        </authorList>
    </citation>
    <scope>NUCLEOTIDE SEQUENCE [LARGE SCALE GENOMIC DNA]</scope>
    <source>
        <strain evidence="2 3">EINP1</strain>
    </source>
</reference>
<gene>
    <name evidence="2" type="ORF">AAE021_10620</name>
</gene>
<evidence type="ECO:0000313" key="2">
    <source>
        <dbReference type="EMBL" id="WZP14654.1"/>
    </source>
</evidence>
<dbReference type="RefSeq" id="WP_342022306.1">
    <property type="nucleotide sequence ID" value="NZ_CP151657.1"/>
</dbReference>
<dbReference type="SUPFAM" id="SSF53756">
    <property type="entry name" value="UDP-Glycosyltransferase/glycogen phosphorylase"/>
    <property type="match status" value="1"/>
</dbReference>
<keyword evidence="3" id="KW-1185">Reference proteome</keyword>
<dbReference type="Proteomes" id="UP001448858">
    <property type="component" value="Chromosome"/>
</dbReference>
<protein>
    <submittedName>
        <fullName evidence="2">Glycosyltransferase</fullName>
    </submittedName>
</protein>
<name>A0ABZ2ZRR6_9MICC</name>
<evidence type="ECO:0000313" key="3">
    <source>
        <dbReference type="Proteomes" id="UP001448858"/>
    </source>
</evidence>
<feature type="domain" description="Glycosyl transferase family 28 C-terminal" evidence="1">
    <location>
        <begin position="61"/>
        <end position="142"/>
    </location>
</feature>